<protein>
    <submittedName>
        <fullName evidence="1">Uncharacterized protein</fullName>
    </submittedName>
</protein>
<reference evidence="1" key="2">
    <citation type="submission" date="2023-02" db="EMBL/GenBank/DDBJ databases">
        <authorList>
            <person name="Sun Q."/>
            <person name="Mori K."/>
        </authorList>
    </citation>
    <scope>NUCLEOTIDE SEQUENCE</scope>
    <source>
        <strain evidence="1">NBRC 112290</strain>
    </source>
</reference>
<dbReference type="Proteomes" id="UP001157161">
    <property type="component" value="Unassembled WGS sequence"/>
</dbReference>
<keyword evidence="2" id="KW-1185">Reference proteome</keyword>
<reference evidence="1" key="1">
    <citation type="journal article" date="2014" name="Int. J. Syst. Evol. Microbiol.">
        <title>Complete genome sequence of Corynebacterium casei LMG S-19264T (=DSM 44701T), isolated from a smear-ripened cheese.</title>
        <authorList>
            <consortium name="US DOE Joint Genome Institute (JGI-PGF)"/>
            <person name="Walter F."/>
            <person name="Albersmeier A."/>
            <person name="Kalinowski J."/>
            <person name="Ruckert C."/>
        </authorList>
    </citation>
    <scope>NUCLEOTIDE SEQUENCE</scope>
    <source>
        <strain evidence="1">NBRC 112290</strain>
    </source>
</reference>
<evidence type="ECO:0000313" key="1">
    <source>
        <dbReference type="EMBL" id="GMA32671.1"/>
    </source>
</evidence>
<sequence>MRAARAAELLGRGAHLRQERAVQVPLAHREPLRQARDAGLVESAVGDETDRARHEVAAHVPVARPG</sequence>
<organism evidence="1 2">
    <name type="scientific">Litorihabitans aurantiacus</name>
    <dbReference type="NCBI Taxonomy" id="1930061"/>
    <lineage>
        <taxon>Bacteria</taxon>
        <taxon>Bacillati</taxon>
        <taxon>Actinomycetota</taxon>
        <taxon>Actinomycetes</taxon>
        <taxon>Micrococcales</taxon>
        <taxon>Beutenbergiaceae</taxon>
        <taxon>Litorihabitans</taxon>
    </lineage>
</organism>
<dbReference type="AlphaFoldDB" id="A0AA37XG23"/>
<comment type="caution">
    <text evidence="1">The sequence shown here is derived from an EMBL/GenBank/DDBJ whole genome shotgun (WGS) entry which is preliminary data.</text>
</comment>
<gene>
    <name evidence="1" type="ORF">GCM10025875_26630</name>
</gene>
<evidence type="ECO:0000313" key="2">
    <source>
        <dbReference type="Proteomes" id="UP001157161"/>
    </source>
</evidence>
<proteinExistence type="predicted"/>
<name>A0AA37XG23_9MICO</name>
<dbReference type="RefSeq" id="WP_284251353.1">
    <property type="nucleotide sequence ID" value="NZ_BSUM01000001.1"/>
</dbReference>
<accession>A0AA37XG23</accession>
<dbReference type="EMBL" id="BSUM01000001">
    <property type="protein sequence ID" value="GMA32671.1"/>
    <property type="molecule type" value="Genomic_DNA"/>
</dbReference>